<evidence type="ECO:0000313" key="2">
    <source>
        <dbReference type="Proteomes" id="UP000237000"/>
    </source>
</evidence>
<dbReference type="InParanoid" id="A0A2P5D672"/>
<proteinExistence type="predicted"/>
<dbReference type="OrthoDB" id="10493209at2759"/>
<comment type="caution">
    <text evidence="1">The sequence shown here is derived from an EMBL/GenBank/DDBJ whole genome shotgun (WGS) entry which is preliminary data.</text>
</comment>
<evidence type="ECO:0000313" key="1">
    <source>
        <dbReference type="EMBL" id="PON68791.1"/>
    </source>
</evidence>
<protein>
    <submittedName>
        <fullName evidence="1">Uncharacterized protein</fullName>
    </submittedName>
</protein>
<keyword evidence="2" id="KW-1185">Reference proteome</keyword>
<dbReference type="Proteomes" id="UP000237000">
    <property type="component" value="Unassembled WGS sequence"/>
</dbReference>
<dbReference type="EMBL" id="JXTC01000292">
    <property type="protein sequence ID" value="PON68791.1"/>
    <property type="molecule type" value="Genomic_DNA"/>
</dbReference>
<sequence>MPFCMSFYFHRWSRLSAGLHFMARPKAIRPSPIMQQNATYLQSCSKISLLAKIAHQIHSNWVVSFGDRKDKLARRRVGPISRSCGNLA</sequence>
<dbReference type="AlphaFoldDB" id="A0A2P5D672"/>
<name>A0A2P5D672_TREOI</name>
<organism evidence="1 2">
    <name type="scientific">Trema orientale</name>
    <name type="common">Charcoal tree</name>
    <name type="synonym">Celtis orientalis</name>
    <dbReference type="NCBI Taxonomy" id="63057"/>
    <lineage>
        <taxon>Eukaryota</taxon>
        <taxon>Viridiplantae</taxon>
        <taxon>Streptophyta</taxon>
        <taxon>Embryophyta</taxon>
        <taxon>Tracheophyta</taxon>
        <taxon>Spermatophyta</taxon>
        <taxon>Magnoliopsida</taxon>
        <taxon>eudicotyledons</taxon>
        <taxon>Gunneridae</taxon>
        <taxon>Pentapetalae</taxon>
        <taxon>rosids</taxon>
        <taxon>fabids</taxon>
        <taxon>Rosales</taxon>
        <taxon>Cannabaceae</taxon>
        <taxon>Trema</taxon>
    </lineage>
</organism>
<gene>
    <name evidence="1" type="ORF">TorRG33x02_260730</name>
</gene>
<accession>A0A2P5D672</accession>
<reference evidence="2" key="1">
    <citation type="submission" date="2016-06" db="EMBL/GenBank/DDBJ databases">
        <title>Parallel loss of symbiosis genes in relatives of nitrogen-fixing non-legume Parasponia.</title>
        <authorList>
            <person name="Van Velzen R."/>
            <person name="Holmer R."/>
            <person name="Bu F."/>
            <person name="Rutten L."/>
            <person name="Van Zeijl A."/>
            <person name="Liu W."/>
            <person name="Santuari L."/>
            <person name="Cao Q."/>
            <person name="Sharma T."/>
            <person name="Shen D."/>
            <person name="Roswanjaya Y."/>
            <person name="Wardhani T."/>
            <person name="Kalhor M.S."/>
            <person name="Jansen J."/>
            <person name="Van den Hoogen J."/>
            <person name="Gungor B."/>
            <person name="Hartog M."/>
            <person name="Hontelez J."/>
            <person name="Verver J."/>
            <person name="Yang W.-C."/>
            <person name="Schijlen E."/>
            <person name="Repin R."/>
            <person name="Schilthuizen M."/>
            <person name="Schranz E."/>
            <person name="Heidstra R."/>
            <person name="Miyata K."/>
            <person name="Fedorova E."/>
            <person name="Kohlen W."/>
            <person name="Bisseling T."/>
            <person name="Smit S."/>
            <person name="Geurts R."/>
        </authorList>
    </citation>
    <scope>NUCLEOTIDE SEQUENCE [LARGE SCALE GENOMIC DNA]</scope>
    <source>
        <strain evidence="2">cv. RG33-2</strain>
    </source>
</reference>